<evidence type="ECO:0000313" key="8">
    <source>
        <dbReference type="Proteomes" id="UP000224567"/>
    </source>
</evidence>
<evidence type="ECO:0000256" key="1">
    <source>
        <dbReference type="ARBA" id="ARBA00007495"/>
    </source>
</evidence>
<dbReference type="GO" id="GO:0000272">
    <property type="term" value="P:polysaccharide catabolic process"/>
    <property type="evidence" value="ECO:0007669"/>
    <property type="project" value="UniProtKB-KW"/>
</dbReference>
<dbReference type="AlphaFoldDB" id="A0A2G2WIJ5"/>
<reference evidence="8" key="2">
    <citation type="journal article" date="2017" name="J. Anim. Genet.">
        <title>Multiple reference genome sequences of hot pepper reveal the massive evolution of plant disease resistance genes by retroduplication.</title>
        <authorList>
            <person name="Kim S."/>
            <person name="Park J."/>
            <person name="Yeom S.-I."/>
            <person name="Kim Y.-M."/>
            <person name="Seo E."/>
            <person name="Kim K.-T."/>
            <person name="Kim M.-S."/>
            <person name="Lee J.M."/>
            <person name="Cheong K."/>
            <person name="Shin H.-S."/>
            <person name="Kim S.-B."/>
            <person name="Han K."/>
            <person name="Lee J."/>
            <person name="Park M."/>
            <person name="Lee H.-A."/>
            <person name="Lee H.-Y."/>
            <person name="Lee Y."/>
            <person name="Oh S."/>
            <person name="Lee J.H."/>
            <person name="Choi E."/>
            <person name="Choi E."/>
            <person name="Lee S.E."/>
            <person name="Jeon J."/>
            <person name="Kim H."/>
            <person name="Choi G."/>
            <person name="Song H."/>
            <person name="Lee J."/>
            <person name="Lee S.-C."/>
            <person name="Kwon J.-K."/>
            <person name="Lee H.-Y."/>
            <person name="Koo N."/>
            <person name="Hong Y."/>
            <person name="Kim R.W."/>
            <person name="Kang W.-H."/>
            <person name="Huh J.H."/>
            <person name="Kang B.-C."/>
            <person name="Yang T.-J."/>
            <person name="Lee Y.-H."/>
            <person name="Bennetzen J.L."/>
            <person name="Choi D."/>
        </authorList>
    </citation>
    <scope>NUCLEOTIDE SEQUENCE [LARGE SCALE GENOMIC DNA]</scope>
    <source>
        <strain evidence="8">cv. PBC81</strain>
    </source>
</reference>
<dbReference type="SMART" id="SM00633">
    <property type="entry name" value="Glyco_10"/>
    <property type="match status" value="1"/>
</dbReference>
<dbReference type="PROSITE" id="PS51257">
    <property type="entry name" value="PROKAR_LIPOPROTEIN"/>
    <property type="match status" value="1"/>
</dbReference>
<dbReference type="InterPro" id="IPR044846">
    <property type="entry name" value="GH10"/>
</dbReference>
<dbReference type="Proteomes" id="UP000224567">
    <property type="component" value="Unassembled WGS sequence"/>
</dbReference>
<evidence type="ECO:0000313" key="7">
    <source>
        <dbReference type="EMBL" id="PHT44989.1"/>
    </source>
</evidence>
<feature type="region of interest" description="Disordered" evidence="5">
    <location>
        <begin position="298"/>
        <end position="326"/>
    </location>
</feature>
<dbReference type="PANTHER" id="PTHR31490:SF83">
    <property type="entry name" value="EXOGLUCANASE_XYLANASE-LIKE ISOFORM X1"/>
    <property type="match status" value="1"/>
</dbReference>
<gene>
    <name evidence="7" type="ORF">CQW23_14147</name>
</gene>
<dbReference type="EMBL" id="MLFT02000006">
    <property type="protein sequence ID" value="PHT44989.1"/>
    <property type="molecule type" value="Genomic_DNA"/>
</dbReference>
<dbReference type="Pfam" id="PF00331">
    <property type="entry name" value="Glyco_hydro_10"/>
    <property type="match status" value="1"/>
</dbReference>
<evidence type="ECO:0000259" key="6">
    <source>
        <dbReference type="PROSITE" id="PS51760"/>
    </source>
</evidence>
<keyword evidence="8" id="KW-1185">Reference proteome</keyword>
<reference evidence="7 8" key="1">
    <citation type="journal article" date="2017" name="Genome Biol.">
        <title>New reference genome sequences of hot pepper reveal the massive evolution of plant disease-resistance genes by retroduplication.</title>
        <authorList>
            <person name="Kim S."/>
            <person name="Park J."/>
            <person name="Yeom S.I."/>
            <person name="Kim Y.M."/>
            <person name="Seo E."/>
            <person name="Kim K.T."/>
            <person name="Kim M.S."/>
            <person name="Lee J.M."/>
            <person name="Cheong K."/>
            <person name="Shin H.S."/>
            <person name="Kim S.B."/>
            <person name="Han K."/>
            <person name="Lee J."/>
            <person name="Park M."/>
            <person name="Lee H.A."/>
            <person name="Lee H.Y."/>
            <person name="Lee Y."/>
            <person name="Oh S."/>
            <person name="Lee J.H."/>
            <person name="Choi E."/>
            <person name="Choi E."/>
            <person name="Lee S.E."/>
            <person name="Jeon J."/>
            <person name="Kim H."/>
            <person name="Choi G."/>
            <person name="Song H."/>
            <person name="Lee J."/>
            <person name="Lee S.C."/>
            <person name="Kwon J.K."/>
            <person name="Lee H.Y."/>
            <person name="Koo N."/>
            <person name="Hong Y."/>
            <person name="Kim R.W."/>
            <person name="Kang W.H."/>
            <person name="Huh J.H."/>
            <person name="Kang B.C."/>
            <person name="Yang T.J."/>
            <person name="Lee Y.H."/>
            <person name="Bennetzen J.L."/>
            <person name="Choi D."/>
        </authorList>
    </citation>
    <scope>NUCLEOTIDE SEQUENCE [LARGE SCALE GENOMIC DNA]</scope>
    <source>
        <strain evidence="8">cv. PBC81</strain>
    </source>
</reference>
<dbReference type="Gene3D" id="3.20.20.80">
    <property type="entry name" value="Glycosidases"/>
    <property type="match status" value="1"/>
</dbReference>
<dbReference type="PROSITE" id="PS51760">
    <property type="entry name" value="GH10_2"/>
    <property type="match status" value="1"/>
</dbReference>
<dbReference type="PANTHER" id="PTHR31490">
    <property type="entry name" value="GLYCOSYL HYDROLASE"/>
    <property type="match status" value="1"/>
</dbReference>
<keyword evidence="4" id="KW-0624">Polysaccharide degradation</keyword>
<dbReference type="PRINTS" id="PR00134">
    <property type="entry name" value="GLHYDRLASE10"/>
</dbReference>
<dbReference type="STRING" id="33114.A0A2G2WIJ5"/>
<evidence type="ECO:0000256" key="2">
    <source>
        <dbReference type="ARBA" id="ARBA00022801"/>
    </source>
</evidence>
<comment type="caution">
    <text evidence="7">The sequence shown here is derived from an EMBL/GenBank/DDBJ whole genome shotgun (WGS) entry which is preliminary data.</text>
</comment>
<sequence length="339" mass="38481">MIQKNSVGTIDAKPGCWSFLMGGIVACTLDLSSISLKARKRAVTIHAANNQGVRHEGASLTIEQVSKDFLLGSSIAYTFIGKAPNQDWFLERFNAAVFEDEIQWYTTEPKRGQLKYTLADQLQEFVCRNQITVRGHNILWEDPKYTPACVQNLTDTELKSAVNSRIQSLMSKYKDEFIHWDVKNELFHFDFYEQRLGQNATLEFYRTMRQQDPLSTLFLNEFKVVESCDSMSTADKYISKLRELKEDGMSVNGIGLEGHFGVPNRPRIRATLDKLATLGLPICLTEVDISDTFSKETQRVTTRQMESSNLSSKLENFPKSDDMVDGTSPRLSDGIFLQL</sequence>
<feature type="compositionally biased region" description="Polar residues" evidence="5">
    <location>
        <begin position="299"/>
        <end position="314"/>
    </location>
</feature>
<comment type="similarity">
    <text evidence="1">Belongs to the glycosyl hydrolase 10 (cellulase F) family.</text>
</comment>
<keyword evidence="3" id="KW-0119">Carbohydrate metabolism</keyword>
<dbReference type="InterPro" id="IPR001000">
    <property type="entry name" value="GH10_dom"/>
</dbReference>
<dbReference type="OrthoDB" id="3055998at2759"/>
<feature type="domain" description="GH10" evidence="6">
    <location>
        <begin position="56"/>
        <end position="339"/>
    </location>
</feature>
<protein>
    <recommendedName>
        <fullName evidence="6">GH10 domain-containing protein</fullName>
    </recommendedName>
</protein>
<evidence type="ECO:0000256" key="3">
    <source>
        <dbReference type="ARBA" id="ARBA00023277"/>
    </source>
</evidence>
<keyword evidence="2" id="KW-0378">Hydrolase</keyword>
<dbReference type="SUPFAM" id="SSF51445">
    <property type="entry name" value="(Trans)glycosidases"/>
    <property type="match status" value="1"/>
</dbReference>
<organism evidence="7 8">
    <name type="scientific">Capsicum baccatum</name>
    <name type="common">Peruvian pepper</name>
    <dbReference type="NCBI Taxonomy" id="33114"/>
    <lineage>
        <taxon>Eukaryota</taxon>
        <taxon>Viridiplantae</taxon>
        <taxon>Streptophyta</taxon>
        <taxon>Embryophyta</taxon>
        <taxon>Tracheophyta</taxon>
        <taxon>Spermatophyta</taxon>
        <taxon>Magnoliopsida</taxon>
        <taxon>eudicotyledons</taxon>
        <taxon>Gunneridae</taxon>
        <taxon>Pentapetalae</taxon>
        <taxon>asterids</taxon>
        <taxon>lamiids</taxon>
        <taxon>Solanales</taxon>
        <taxon>Solanaceae</taxon>
        <taxon>Solanoideae</taxon>
        <taxon>Capsiceae</taxon>
        <taxon>Capsicum</taxon>
    </lineage>
</organism>
<proteinExistence type="inferred from homology"/>
<dbReference type="InterPro" id="IPR017853">
    <property type="entry name" value="GH"/>
</dbReference>
<evidence type="ECO:0000256" key="4">
    <source>
        <dbReference type="ARBA" id="ARBA00023326"/>
    </source>
</evidence>
<name>A0A2G2WIJ5_CAPBA</name>
<accession>A0A2G2WIJ5</accession>
<evidence type="ECO:0000256" key="5">
    <source>
        <dbReference type="SAM" id="MobiDB-lite"/>
    </source>
</evidence>
<dbReference type="GO" id="GO:0031176">
    <property type="term" value="F:endo-1,4-beta-xylanase activity"/>
    <property type="evidence" value="ECO:0007669"/>
    <property type="project" value="UniProtKB-ARBA"/>
</dbReference>